<dbReference type="GO" id="GO:0015774">
    <property type="term" value="P:polysaccharide transport"/>
    <property type="evidence" value="ECO:0007669"/>
    <property type="project" value="InterPro"/>
</dbReference>
<dbReference type="EMBL" id="CACVAV010000393">
    <property type="protein sequence ID" value="CAA6824918.1"/>
    <property type="molecule type" value="Genomic_DNA"/>
</dbReference>
<organism evidence="1">
    <name type="scientific">uncultured Thiotrichaceae bacterium</name>
    <dbReference type="NCBI Taxonomy" id="298394"/>
    <lineage>
        <taxon>Bacteria</taxon>
        <taxon>Pseudomonadati</taxon>
        <taxon>Pseudomonadota</taxon>
        <taxon>Gammaproteobacteria</taxon>
        <taxon>Thiotrichales</taxon>
        <taxon>Thiotrichaceae</taxon>
        <taxon>environmental samples</taxon>
    </lineage>
</organism>
<name>A0A6S6UA13_9GAMM</name>
<protein>
    <submittedName>
        <fullName evidence="1">Capsular polysaccharide export system protein KpsS</fullName>
    </submittedName>
</protein>
<dbReference type="InterPro" id="IPR007833">
    <property type="entry name" value="Capsule_polysaccharide_synth"/>
</dbReference>
<evidence type="ECO:0000313" key="1">
    <source>
        <dbReference type="EMBL" id="CAA6824918.1"/>
    </source>
</evidence>
<dbReference type="AlphaFoldDB" id="A0A6S6UA13"/>
<sequence length="135" mass="16082">MMPRNFLFLQGVATPFFKELSSAIRQEGHQTYRVNFCGGDSLFSGRKNVWRYNKPLDEFPLWLAEKHQQHQFTDVVLFGDTRPLHKAAKKFLRDQNIRIYVFEEGYLRPYWITLEQDGVNGHSRLMEKPLDFWKA</sequence>
<gene>
    <name evidence="1" type="ORF">HELGO_WM25035</name>
</gene>
<accession>A0A6S6UA13</accession>
<feature type="non-terminal residue" evidence="1">
    <location>
        <position position="135"/>
    </location>
</feature>
<reference evidence="1" key="1">
    <citation type="submission" date="2020-01" db="EMBL/GenBank/DDBJ databases">
        <authorList>
            <person name="Meier V. D."/>
            <person name="Meier V D."/>
        </authorList>
    </citation>
    <scope>NUCLEOTIDE SEQUENCE</scope>
    <source>
        <strain evidence="1">HLG_WM_MAG_08</strain>
    </source>
</reference>
<proteinExistence type="predicted"/>
<dbReference type="GO" id="GO:0000271">
    <property type="term" value="P:polysaccharide biosynthetic process"/>
    <property type="evidence" value="ECO:0007669"/>
    <property type="project" value="InterPro"/>
</dbReference>
<dbReference type="Pfam" id="PF05159">
    <property type="entry name" value="Capsule_synth"/>
    <property type="match status" value="1"/>
</dbReference>